<accession>A0A0B5B850</accession>
<dbReference type="InterPro" id="IPR006626">
    <property type="entry name" value="PbH1"/>
</dbReference>
<dbReference type="InterPro" id="IPR012334">
    <property type="entry name" value="Pectin_lyas_fold"/>
</dbReference>
<dbReference type="PANTHER" id="PTHR36453">
    <property type="entry name" value="SECRETED PROTEIN-RELATED"/>
    <property type="match status" value="1"/>
</dbReference>
<feature type="domain" description="Right handed beta helix" evidence="2">
    <location>
        <begin position="236"/>
        <end position="411"/>
    </location>
</feature>
<dbReference type="SMART" id="SM00710">
    <property type="entry name" value="PbH1"/>
    <property type="match status" value="8"/>
</dbReference>
<dbReference type="InterPro" id="IPR022441">
    <property type="entry name" value="Para_beta_helix_rpt-2"/>
</dbReference>
<feature type="chain" id="PRO_5002113544" description="Right handed beta helix domain-containing protein" evidence="1">
    <location>
        <begin position="27"/>
        <end position="585"/>
    </location>
</feature>
<evidence type="ECO:0000313" key="4">
    <source>
        <dbReference type="Proteomes" id="UP000057609"/>
    </source>
</evidence>
<dbReference type="NCBIfam" id="TIGR03804">
    <property type="entry name" value="para_beta_helix"/>
    <property type="match status" value="1"/>
</dbReference>
<name>A0A0B5B850_9BACT</name>
<dbReference type="OrthoDB" id="5514757at2"/>
<evidence type="ECO:0000259" key="2">
    <source>
        <dbReference type="Pfam" id="PF13229"/>
    </source>
</evidence>
<dbReference type="InterPro" id="IPR039448">
    <property type="entry name" value="Beta_helix"/>
</dbReference>
<dbReference type="Gene3D" id="2.160.20.10">
    <property type="entry name" value="Single-stranded right-handed beta-helix, Pectin lyase-like"/>
    <property type="match status" value="2"/>
</dbReference>
<keyword evidence="1" id="KW-0732">Signal</keyword>
<protein>
    <recommendedName>
        <fullName evidence="2">Right handed beta helix domain-containing protein</fullName>
    </recommendedName>
</protein>
<dbReference type="SUPFAM" id="SSF51126">
    <property type="entry name" value="Pectin lyase-like"/>
    <property type="match status" value="1"/>
</dbReference>
<feature type="signal peptide" evidence="1">
    <location>
        <begin position="1"/>
        <end position="26"/>
    </location>
</feature>
<dbReference type="HOGENOM" id="CLU_026896_0_0_7"/>
<sequence length="585" mass="61172">MGSFRKAVIGAVTILFVALAAGGAGATDIYVDTNNPQARDANPGTQALPLKTVSTGASRANAGDTVWVSSGTYREYVYLPRSGTDASHPIVVRGMPEATVELKGSDLVTGWESFSGTIWRKSSWTVNSQQVFADGVPLQQIGTTSPFNTIFWGTTPILPPTGTGTADMPPGSFYYDQAAKILYVRLADGSSPAGHTMEASTRNTILSGADVSFIELHGLKFSHSNVSSVPYMMGMVNVSGQSWVIADCSFTYGDFAGLNITGNGHRILNNVCNHNGDVGISINGSDNAHNWAAYAGRPPQDLVLDGNETSSNNYRGFYVYYQSGGIKAATSCNGVRISRHTSLSNGGPGIWIDISCQNMTIERSVLKNNTRGIEFEISDQGLIANNLIAGNANQGIYVSASNSVTVINNTVDGNGYGIVLHGMPRPEHPELKNNTVLNNIISNSGTADLVMYADPVAATGNSSDYNLFYRAGGGVAVSVTSTTSYGVNYRSLGAYIAATGQDPHSLNADPLFAARAGGDFTLQAASPAIDSGSNNPLAGTLDLPGNPRIIAANGGATPVIDRGAYETAATPALAAPTSLRIVSVN</sequence>
<evidence type="ECO:0000313" key="3">
    <source>
        <dbReference type="EMBL" id="AJE02808.1"/>
    </source>
</evidence>
<keyword evidence="4" id="KW-1185">Reference proteome</keyword>
<dbReference type="Proteomes" id="UP000057609">
    <property type="component" value="Chromosome"/>
</dbReference>
<dbReference type="PANTHER" id="PTHR36453:SF1">
    <property type="entry name" value="RIGHT HANDED BETA HELIX DOMAIN-CONTAINING PROTEIN"/>
    <property type="match status" value="1"/>
</dbReference>
<dbReference type="EMBL" id="CP009788">
    <property type="protein sequence ID" value="AJE02808.1"/>
    <property type="molecule type" value="Genomic_DNA"/>
</dbReference>
<dbReference type="RefSeq" id="WP_039741016.1">
    <property type="nucleotide sequence ID" value="NZ_CP009788.1"/>
</dbReference>
<evidence type="ECO:0000256" key="1">
    <source>
        <dbReference type="SAM" id="SignalP"/>
    </source>
</evidence>
<dbReference type="InterPro" id="IPR011050">
    <property type="entry name" value="Pectin_lyase_fold/virulence"/>
</dbReference>
<dbReference type="AlphaFoldDB" id="A0A0B5B850"/>
<gene>
    <name evidence="3" type="ORF">GPICK_05000</name>
</gene>
<dbReference type="NCBIfam" id="NF041518">
    <property type="entry name" value="choice_anch_Q"/>
    <property type="match status" value="1"/>
</dbReference>
<organism evidence="3 4">
    <name type="scientific">Geobacter pickeringii</name>
    <dbReference type="NCBI Taxonomy" id="345632"/>
    <lineage>
        <taxon>Bacteria</taxon>
        <taxon>Pseudomonadati</taxon>
        <taxon>Thermodesulfobacteriota</taxon>
        <taxon>Desulfuromonadia</taxon>
        <taxon>Geobacterales</taxon>
        <taxon>Geobacteraceae</taxon>
        <taxon>Geobacter</taxon>
    </lineage>
</organism>
<dbReference type="KEGG" id="gpi:GPICK_05000"/>
<dbReference type="Pfam" id="PF13229">
    <property type="entry name" value="Beta_helix"/>
    <property type="match status" value="1"/>
</dbReference>
<dbReference type="InterPro" id="IPR059226">
    <property type="entry name" value="Choice_anch_Q_dom"/>
</dbReference>
<reference evidence="3 4" key="1">
    <citation type="journal article" date="2015" name="Genome Announc.">
        <title>Complete Genome of Geobacter pickeringii G13T, a Metal-Reducing Isolate from Sedimentary Kaolin Deposits.</title>
        <authorList>
            <person name="Badalamenti J.P."/>
            <person name="Bond D.R."/>
        </authorList>
    </citation>
    <scope>NUCLEOTIDE SEQUENCE [LARGE SCALE GENOMIC DNA]</scope>
    <source>
        <strain evidence="3 4">G13</strain>
    </source>
</reference>
<proteinExistence type="predicted"/>